<dbReference type="InterPro" id="IPR003892">
    <property type="entry name" value="CUE"/>
</dbReference>
<dbReference type="CDD" id="cd14279">
    <property type="entry name" value="CUE"/>
    <property type="match status" value="1"/>
</dbReference>
<evidence type="ECO:0000313" key="4">
    <source>
        <dbReference type="Proteomes" id="UP000256970"/>
    </source>
</evidence>
<dbReference type="SMART" id="SM01162">
    <property type="entry name" value="DUF1771"/>
    <property type="match status" value="1"/>
</dbReference>
<accession>A0A383V5A5</accession>
<evidence type="ECO:0000256" key="1">
    <source>
        <dbReference type="SAM" id="MobiDB-lite"/>
    </source>
</evidence>
<gene>
    <name evidence="3" type="ORF">BQ4739_LOCUS842</name>
</gene>
<organism evidence="3 4">
    <name type="scientific">Tetradesmus obliquus</name>
    <name type="common">Green alga</name>
    <name type="synonym">Acutodesmus obliquus</name>
    <dbReference type="NCBI Taxonomy" id="3088"/>
    <lineage>
        <taxon>Eukaryota</taxon>
        <taxon>Viridiplantae</taxon>
        <taxon>Chlorophyta</taxon>
        <taxon>core chlorophytes</taxon>
        <taxon>Chlorophyceae</taxon>
        <taxon>CS clade</taxon>
        <taxon>Sphaeropleales</taxon>
        <taxon>Scenedesmaceae</taxon>
        <taxon>Tetradesmus</taxon>
    </lineage>
</organism>
<dbReference type="PANTHER" id="PTHR47812:SF2">
    <property type="entry name" value="SMR (SMALL MUTS RELATED) DOMAIN-CONTAINING PROTEIN"/>
    <property type="match status" value="1"/>
</dbReference>
<dbReference type="InterPro" id="IPR013899">
    <property type="entry name" value="DUF1771"/>
</dbReference>
<feature type="compositionally biased region" description="Low complexity" evidence="1">
    <location>
        <begin position="326"/>
        <end position="336"/>
    </location>
</feature>
<dbReference type="STRING" id="3088.A0A383V5A5"/>
<dbReference type="Proteomes" id="UP000256970">
    <property type="component" value="Unassembled WGS sequence"/>
</dbReference>
<dbReference type="EMBL" id="FNXT01000050">
    <property type="protein sequence ID" value="SZX60281.1"/>
    <property type="molecule type" value="Genomic_DNA"/>
</dbReference>
<keyword evidence="4" id="KW-1185">Reference proteome</keyword>
<feature type="region of interest" description="Disordered" evidence="1">
    <location>
        <begin position="88"/>
        <end position="225"/>
    </location>
</feature>
<reference evidence="3 4" key="1">
    <citation type="submission" date="2016-10" db="EMBL/GenBank/DDBJ databases">
        <authorList>
            <person name="Cai Z."/>
        </authorList>
    </citation>
    <scope>NUCLEOTIDE SEQUENCE [LARGE SCALE GENOMIC DNA]</scope>
</reference>
<dbReference type="PROSITE" id="PS51140">
    <property type="entry name" value="CUE"/>
    <property type="match status" value="1"/>
</dbReference>
<feature type="region of interest" description="Disordered" evidence="1">
    <location>
        <begin position="307"/>
        <end position="339"/>
    </location>
</feature>
<proteinExistence type="predicted"/>
<evidence type="ECO:0000259" key="2">
    <source>
        <dbReference type="PROSITE" id="PS51140"/>
    </source>
</evidence>
<sequence>MQPGASQQLQELFPLHSKLQIDAALAKSSGSLEEAAEVLLQQQPAAPAAPAAPGHSSYCSPKARSAVTPPPAGQTWAALRRHANGQQLLHSSNRSAPCSPAEAHHRSPPAPVFVRQRGQAPPAPKMTADAFPSLAGTSSSAVPLADGGVGTSQQQQQQQHVLPPKAGGVRRSSSAPSFAEAAKQQQQQQHHQLQREHHRLQQQQQQRQQHQQQPQQQQPQTQQDIQQLVHQLADLHPWCEPELLQEVLSSVDNNAAAAAAALSDLAPAGVDCNLASSVHGSSKDSSAAAGAIQGNCSSSVLAMAGDVEGSSQAGYSRQLPPPLQPQPQQQQQQQQQELGSGDIYHSVRRDALRLTRQWQKTLRRASAAASAGDRSAAQQLHSEAATLKAAADAAHAAAALKIEVLHNMDSAAGLVSTYSCA</sequence>
<name>A0A383V5A5_TETOB</name>
<evidence type="ECO:0000313" key="3">
    <source>
        <dbReference type="EMBL" id="SZX60281.1"/>
    </source>
</evidence>
<feature type="region of interest" description="Disordered" evidence="1">
    <location>
        <begin position="43"/>
        <end position="73"/>
    </location>
</feature>
<feature type="compositionally biased region" description="Low complexity" evidence="1">
    <location>
        <begin position="201"/>
        <end position="225"/>
    </location>
</feature>
<feature type="compositionally biased region" description="Low complexity" evidence="1">
    <location>
        <begin position="43"/>
        <end position="52"/>
    </location>
</feature>
<protein>
    <recommendedName>
        <fullName evidence="2">CUE domain-containing protein</fullName>
    </recommendedName>
</protein>
<dbReference type="Pfam" id="PF02845">
    <property type="entry name" value="CUE"/>
    <property type="match status" value="1"/>
</dbReference>
<dbReference type="GO" id="GO:0043130">
    <property type="term" value="F:ubiquitin binding"/>
    <property type="evidence" value="ECO:0007669"/>
    <property type="project" value="InterPro"/>
</dbReference>
<dbReference type="AlphaFoldDB" id="A0A383V5A5"/>
<dbReference type="PANTHER" id="PTHR47812">
    <property type="entry name" value="SMR (SMALL MUTS RELATED) DOMAIN-CONTAINING PROTEIN"/>
    <property type="match status" value="1"/>
</dbReference>
<feature type="domain" description="CUE" evidence="2">
    <location>
        <begin position="1"/>
        <end position="44"/>
    </location>
</feature>